<feature type="transmembrane region" description="Helical" evidence="1">
    <location>
        <begin position="20"/>
        <end position="45"/>
    </location>
</feature>
<dbReference type="EMBL" id="CM017612">
    <property type="protein sequence ID" value="TYI36588.1"/>
    <property type="molecule type" value="Genomic_DNA"/>
</dbReference>
<evidence type="ECO:0000256" key="1">
    <source>
        <dbReference type="SAM" id="Phobius"/>
    </source>
</evidence>
<dbReference type="AlphaFoldDB" id="A0A5D2R8E5"/>
<name>A0A5D2R8E5_GOSTO</name>
<proteinExistence type="predicted"/>
<evidence type="ECO:0000313" key="2">
    <source>
        <dbReference type="EMBL" id="TYI36588.1"/>
    </source>
</evidence>
<organism evidence="2 3">
    <name type="scientific">Gossypium tomentosum</name>
    <name type="common">Hawaiian cotton</name>
    <name type="synonym">Gossypium sandvicense</name>
    <dbReference type="NCBI Taxonomy" id="34277"/>
    <lineage>
        <taxon>Eukaryota</taxon>
        <taxon>Viridiplantae</taxon>
        <taxon>Streptophyta</taxon>
        <taxon>Embryophyta</taxon>
        <taxon>Tracheophyta</taxon>
        <taxon>Spermatophyta</taxon>
        <taxon>Magnoliopsida</taxon>
        <taxon>eudicotyledons</taxon>
        <taxon>Gunneridae</taxon>
        <taxon>Pentapetalae</taxon>
        <taxon>rosids</taxon>
        <taxon>malvids</taxon>
        <taxon>Malvales</taxon>
        <taxon>Malvaceae</taxon>
        <taxon>Malvoideae</taxon>
        <taxon>Gossypium</taxon>
    </lineage>
</organism>
<accession>A0A5D2R8E5</accession>
<sequence length="58" mass="6710">MAHVERSFVGSDARPLARVLSSRNCLGCLGLFWVLGHWVWVLYLVRVVSIRVWVKNWA</sequence>
<reference evidence="2 3" key="1">
    <citation type="submission" date="2019-07" db="EMBL/GenBank/DDBJ databases">
        <title>WGS assembly of Gossypium tomentosum.</title>
        <authorList>
            <person name="Chen Z.J."/>
            <person name="Sreedasyam A."/>
            <person name="Ando A."/>
            <person name="Song Q."/>
            <person name="De L."/>
            <person name="Hulse-Kemp A."/>
            <person name="Ding M."/>
            <person name="Ye W."/>
            <person name="Kirkbride R."/>
            <person name="Jenkins J."/>
            <person name="Plott C."/>
            <person name="Lovell J."/>
            <person name="Lin Y.-M."/>
            <person name="Vaughn R."/>
            <person name="Liu B."/>
            <person name="Li W."/>
            <person name="Simpson S."/>
            <person name="Scheffler B."/>
            <person name="Saski C."/>
            <person name="Grover C."/>
            <person name="Hu G."/>
            <person name="Conover J."/>
            <person name="Carlson J."/>
            <person name="Shu S."/>
            <person name="Boston L."/>
            <person name="Williams M."/>
            <person name="Peterson D."/>
            <person name="Mcgee K."/>
            <person name="Jones D."/>
            <person name="Wendel J."/>
            <person name="Stelly D."/>
            <person name="Grimwood J."/>
            <person name="Schmutz J."/>
        </authorList>
    </citation>
    <scope>NUCLEOTIDE SEQUENCE [LARGE SCALE GENOMIC DNA]</scope>
    <source>
        <strain evidence="2">7179.01</strain>
    </source>
</reference>
<dbReference type="Proteomes" id="UP000322667">
    <property type="component" value="Chromosome A03"/>
</dbReference>
<keyword evidence="1" id="KW-0812">Transmembrane</keyword>
<evidence type="ECO:0008006" key="4">
    <source>
        <dbReference type="Google" id="ProtNLM"/>
    </source>
</evidence>
<protein>
    <recommendedName>
        <fullName evidence="4">Transmembrane protein</fullName>
    </recommendedName>
</protein>
<evidence type="ECO:0000313" key="3">
    <source>
        <dbReference type="Proteomes" id="UP000322667"/>
    </source>
</evidence>
<gene>
    <name evidence="2" type="ORF">ES332_A03G151900v1</name>
</gene>
<keyword evidence="3" id="KW-1185">Reference proteome</keyword>
<keyword evidence="1" id="KW-1133">Transmembrane helix</keyword>
<keyword evidence="1" id="KW-0472">Membrane</keyword>